<gene>
    <name evidence="5" type="ORF">KR093_000510</name>
</gene>
<feature type="coiled-coil region" evidence="1">
    <location>
        <begin position="637"/>
        <end position="664"/>
    </location>
</feature>
<keyword evidence="3" id="KW-0472">Membrane</keyword>
<dbReference type="CDD" id="cd22679">
    <property type="entry name" value="FHA_SLMAP"/>
    <property type="match status" value="1"/>
</dbReference>
<evidence type="ECO:0000256" key="3">
    <source>
        <dbReference type="SAM" id="Phobius"/>
    </source>
</evidence>
<feature type="compositionally biased region" description="Acidic residues" evidence="2">
    <location>
        <begin position="593"/>
        <end position="603"/>
    </location>
</feature>
<dbReference type="PANTHER" id="PTHR15715:SF37">
    <property type="entry name" value="LD47843P"/>
    <property type="match status" value="1"/>
</dbReference>
<dbReference type="AlphaFoldDB" id="A0AAD4K4A1"/>
<feature type="region of interest" description="Disordered" evidence="2">
    <location>
        <begin position="583"/>
        <end position="604"/>
    </location>
</feature>
<feature type="coiled-coil region" evidence="1">
    <location>
        <begin position="161"/>
        <end position="219"/>
    </location>
</feature>
<feature type="domain" description="FHA" evidence="4">
    <location>
        <begin position="32"/>
        <end position="88"/>
    </location>
</feature>
<evidence type="ECO:0000259" key="4">
    <source>
        <dbReference type="PROSITE" id="PS50006"/>
    </source>
</evidence>
<evidence type="ECO:0000313" key="5">
    <source>
        <dbReference type="EMBL" id="KAH8376630.1"/>
    </source>
</evidence>
<dbReference type="SUPFAM" id="SSF49879">
    <property type="entry name" value="SMAD/FHA domain"/>
    <property type="match status" value="1"/>
</dbReference>
<accession>A0AAD4K4A1</accession>
<evidence type="ECO:0000256" key="1">
    <source>
        <dbReference type="SAM" id="Coils"/>
    </source>
</evidence>
<organism evidence="5 6">
    <name type="scientific">Drosophila rubida</name>
    <dbReference type="NCBI Taxonomy" id="30044"/>
    <lineage>
        <taxon>Eukaryota</taxon>
        <taxon>Metazoa</taxon>
        <taxon>Ecdysozoa</taxon>
        <taxon>Arthropoda</taxon>
        <taxon>Hexapoda</taxon>
        <taxon>Insecta</taxon>
        <taxon>Pterygota</taxon>
        <taxon>Neoptera</taxon>
        <taxon>Endopterygota</taxon>
        <taxon>Diptera</taxon>
        <taxon>Brachycera</taxon>
        <taxon>Muscomorpha</taxon>
        <taxon>Ephydroidea</taxon>
        <taxon>Drosophilidae</taxon>
        <taxon>Drosophila</taxon>
    </lineage>
</organism>
<dbReference type="Pfam" id="PF00498">
    <property type="entry name" value="FHA"/>
    <property type="match status" value="1"/>
</dbReference>
<evidence type="ECO:0000313" key="6">
    <source>
        <dbReference type="Proteomes" id="UP001200034"/>
    </source>
</evidence>
<keyword evidence="1" id="KW-0175">Coiled coil</keyword>
<comment type="caution">
    <text evidence="5">The sequence shown here is derived from an EMBL/GenBank/DDBJ whole genome shotgun (WGS) entry which is preliminary data.</text>
</comment>
<keyword evidence="3" id="KW-0812">Transmembrane</keyword>
<reference evidence="5" key="1">
    <citation type="journal article" date="2021" name="Mol. Ecol. Resour.">
        <title>Phylogenomic analyses of the genus Drosophila reveals genomic signals of climate adaptation.</title>
        <authorList>
            <person name="Li F."/>
            <person name="Rane R.V."/>
            <person name="Luria V."/>
            <person name="Xiong Z."/>
            <person name="Chen J."/>
            <person name="Li Z."/>
            <person name="Catullo R.A."/>
            <person name="Griffin P.C."/>
            <person name="Schiffer M."/>
            <person name="Pearce S."/>
            <person name="Lee S.F."/>
            <person name="McElroy K."/>
            <person name="Stocker A."/>
            <person name="Shirriffs J."/>
            <person name="Cockerell F."/>
            <person name="Coppin C."/>
            <person name="Sgro C.M."/>
            <person name="Karger A."/>
            <person name="Cain J.W."/>
            <person name="Weber J.A."/>
            <person name="Santpere G."/>
            <person name="Kirschner M.W."/>
            <person name="Hoffmann A.A."/>
            <person name="Oakeshott J.G."/>
            <person name="Zhang G."/>
        </authorList>
    </citation>
    <scope>NUCLEOTIDE SEQUENCE</scope>
    <source>
        <strain evidence="5">BGI-SZ-2011g</strain>
    </source>
</reference>
<dbReference type="PANTHER" id="PTHR15715">
    <property type="entry name" value="CENTROSOMAL PROTEIN OF 170 KDA"/>
    <property type="match status" value="1"/>
</dbReference>
<dbReference type="InterPro" id="IPR000253">
    <property type="entry name" value="FHA_dom"/>
</dbReference>
<feature type="region of interest" description="Disordered" evidence="2">
    <location>
        <begin position="449"/>
        <end position="493"/>
    </location>
</feature>
<dbReference type="PROSITE" id="PS50006">
    <property type="entry name" value="FHA_DOMAIN"/>
    <property type="match status" value="1"/>
</dbReference>
<feature type="compositionally biased region" description="Acidic residues" evidence="2">
    <location>
        <begin position="374"/>
        <end position="395"/>
    </location>
</feature>
<feature type="coiled-coil region" evidence="1">
    <location>
        <begin position="282"/>
        <end position="355"/>
    </location>
</feature>
<feature type="coiled-coil region" evidence="1">
    <location>
        <begin position="544"/>
        <end position="578"/>
    </location>
</feature>
<protein>
    <recommendedName>
        <fullName evidence="4">FHA domain-containing protein</fullName>
    </recommendedName>
</protein>
<sequence length="696" mass="79082">MNGVEAKIVLQCEGKSHKFETRTIALAPNQECKVGRLIAKSKASEGNAIFDCKVLSRNHAMLWYTADGHFWVKDTKSSNGTFINDNKLGNDPAELHYGDTVKFGVEVIENSRNEVHGCIIARVTLFLPDGREAISIDSEQLQLSGPNRISYDEIQRLNAFLQEASQREKMLKAKLSNLQGVLDSTRKNSAMCWQSMITEDQLVHKINLLEKKLQMMEKNVPENALRNEIVKLLDDKTTYQLTAKEALRKVYQDRCDAMQMLSKMEMAYTTSDNECSILRAQIVNSKQTLQDFNTRLEMLQQEYAEYKQETLRQQQEAKEQDEQLKEHLSMQENEMEQLRQQLLRLQKVKTDKDSEQALQEQQVLEQLDAACGEHDDDDDDDDDDNDNDDDDADDEDDIKLAANEEKLESAQQTTPSKQKSVIRKNTMVKLFKNSDLSKGADGGDVLNAIFNNADSGDDEEHDHEHMPQKERKGSPTIKKAGLGAGTKSVEANEVETASDEFVHKLHNGNSDAMATTTTTPNKLESQQTLVRSLDDGELAQEHAMDMLQEECQFYKQKSATLADDISALENQMKVLQEQLLQQSMGHNSSAAETTEEVASEDKEEQLQASVVKEVDGELSSWRDELSTINDEEREEELILYKERLEQSEINNMNLREEISKLRVKQIVGYEQFLYRRILPVGAAALAAIIYFLTTRF</sequence>
<keyword evidence="6" id="KW-1185">Reference proteome</keyword>
<proteinExistence type="predicted"/>
<name>A0AAD4K4A1_9MUSC</name>
<keyword evidence="3" id="KW-1133">Transmembrane helix</keyword>
<dbReference type="InterPro" id="IPR051176">
    <property type="entry name" value="Cent_Immune-Sig_Mod"/>
</dbReference>
<feature type="transmembrane region" description="Helical" evidence="3">
    <location>
        <begin position="672"/>
        <end position="692"/>
    </location>
</feature>
<dbReference type="SMART" id="SM00240">
    <property type="entry name" value="FHA"/>
    <property type="match status" value="1"/>
</dbReference>
<dbReference type="EMBL" id="JAJJHW010001127">
    <property type="protein sequence ID" value="KAH8376630.1"/>
    <property type="molecule type" value="Genomic_DNA"/>
</dbReference>
<dbReference type="Proteomes" id="UP001200034">
    <property type="component" value="Unassembled WGS sequence"/>
</dbReference>
<dbReference type="Gene3D" id="2.60.200.20">
    <property type="match status" value="1"/>
</dbReference>
<feature type="region of interest" description="Disordered" evidence="2">
    <location>
        <begin position="372"/>
        <end position="395"/>
    </location>
</feature>
<evidence type="ECO:0000256" key="2">
    <source>
        <dbReference type="SAM" id="MobiDB-lite"/>
    </source>
</evidence>
<feature type="compositionally biased region" description="Basic and acidic residues" evidence="2">
    <location>
        <begin position="462"/>
        <end position="473"/>
    </location>
</feature>
<dbReference type="InterPro" id="IPR008984">
    <property type="entry name" value="SMAD_FHA_dom_sf"/>
</dbReference>